<accession>A0ACB9RXN5</accession>
<organism evidence="1 2">
    <name type="scientific">Melastoma candidum</name>
    <dbReference type="NCBI Taxonomy" id="119954"/>
    <lineage>
        <taxon>Eukaryota</taxon>
        <taxon>Viridiplantae</taxon>
        <taxon>Streptophyta</taxon>
        <taxon>Embryophyta</taxon>
        <taxon>Tracheophyta</taxon>
        <taxon>Spermatophyta</taxon>
        <taxon>Magnoliopsida</taxon>
        <taxon>eudicotyledons</taxon>
        <taxon>Gunneridae</taxon>
        <taxon>Pentapetalae</taxon>
        <taxon>rosids</taxon>
        <taxon>malvids</taxon>
        <taxon>Myrtales</taxon>
        <taxon>Melastomataceae</taxon>
        <taxon>Melastomatoideae</taxon>
        <taxon>Melastomateae</taxon>
        <taxon>Melastoma</taxon>
    </lineage>
</organism>
<reference evidence="2" key="1">
    <citation type="journal article" date="2023" name="Front. Plant Sci.">
        <title>Chromosomal-level genome assembly of Melastoma candidum provides insights into trichome evolution.</title>
        <authorList>
            <person name="Zhong Y."/>
            <person name="Wu W."/>
            <person name="Sun C."/>
            <person name="Zou P."/>
            <person name="Liu Y."/>
            <person name="Dai S."/>
            <person name="Zhou R."/>
        </authorList>
    </citation>
    <scope>NUCLEOTIDE SEQUENCE [LARGE SCALE GENOMIC DNA]</scope>
</reference>
<sequence length="674" mass="76080">MNSRSKWLLPLMLFGVVFPFPGSSGDGRPQGNEGRSVISTPIVQLHPNARDGQVVMDNGLVRVRLSYPEGEVIGISYNGIDNLLDVKNRPANRGYLDLVWGSTEKDGATDIVHGTRMTVIQQTGDVLELSFLRKWSPGSPRGVAPLNIDKRYVMLRNSSGFYTYAIFEREAGWPEFDLGQARVVFKLNRNKFHYMAVSDKRRRVMPAALDRARGIKLGYPEAVLLNDHSDGGIKGEVDDKYQYSVESQNDKVHGWISQDPSVGFWMITPSYEFRTGGPTKQDLTSHVGPTTLGMFMSDHYGGRDFNTYFTVQESWKKVFGPVMIYLNSATSNANAYDRLWADAKAQMTKEVANWPYNFISSSDFPPSSGRGTVSGQLMIHDRYINTEDFGANFAYVGLALPGNAGSWQTETKGYQFWTRSDENGSFVIKNIRPGVYNLFTWVPGILGDYKYEGNISVKSGSDINMGTLLFNPPRQGPTLWEIGIPDRSAAEFYVPDPNPSLINEVLLNDYGDRFRQYGLWARYAELYPNSDLTYTVGVSNYSKDWFYAHVTKKMDDSTFSPTTWQIKFDLHHVEFRGRYTLQVALASSTEAQIQFRFNNQRTLRRQLTTPTFGWDNAIARHGIHGLYHFYSIDVPGSLLQQGSNTIYVTQPKALGPYQGLMYDYIRLEGPPTDA</sequence>
<name>A0ACB9RXN5_9MYRT</name>
<dbReference type="Proteomes" id="UP001057402">
    <property type="component" value="Chromosome 3"/>
</dbReference>
<comment type="caution">
    <text evidence="1">The sequence shown here is derived from an EMBL/GenBank/DDBJ whole genome shotgun (WGS) entry which is preliminary data.</text>
</comment>
<keyword evidence="2" id="KW-1185">Reference proteome</keyword>
<protein>
    <submittedName>
        <fullName evidence="1">Uncharacterized protein</fullName>
    </submittedName>
</protein>
<proteinExistence type="predicted"/>
<gene>
    <name evidence="1" type="ORF">MLD38_009299</name>
</gene>
<evidence type="ECO:0000313" key="2">
    <source>
        <dbReference type="Proteomes" id="UP001057402"/>
    </source>
</evidence>
<dbReference type="EMBL" id="CM042882">
    <property type="protein sequence ID" value="KAI4383465.1"/>
    <property type="molecule type" value="Genomic_DNA"/>
</dbReference>
<evidence type="ECO:0000313" key="1">
    <source>
        <dbReference type="EMBL" id="KAI4383465.1"/>
    </source>
</evidence>